<sequence>MAEIVGPKSRMRFLLTTLGVICAILAGLWASVALWGAFSPVLLLHYSRDAQAPLRVFFNDNDDTSKLGMAPGQTLTFRTAMFPGPDMWILITFPGASSGHIELTKPFSRVDVFVGAGAMIVRTEVDERFFARVWPAIPNDVR</sequence>
<dbReference type="RefSeq" id="WP_279996542.1">
    <property type="nucleotide sequence ID" value="NZ_JAOCDZ010000017.1"/>
</dbReference>
<gene>
    <name evidence="2" type="ORF">N5D93_21980</name>
</gene>
<comment type="caution">
    <text evidence="2">The sequence shown here is derived from an EMBL/GenBank/DDBJ whole genome shotgun (WGS) entry which is preliminary data.</text>
</comment>
<feature type="transmembrane region" description="Helical" evidence="1">
    <location>
        <begin position="12"/>
        <end position="38"/>
    </location>
</feature>
<protein>
    <submittedName>
        <fullName evidence="2">Uncharacterized protein</fullName>
    </submittedName>
</protein>
<proteinExistence type="predicted"/>
<evidence type="ECO:0000313" key="3">
    <source>
        <dbReference type="Proteomes" id="UP001161094"/>
    </source>
</evidence>
<dbReference type="AlphaFoldDB" id="A0AA42S5V8"/>
<evidence type="ECO:0000256" key="1">
    <source>
        <dbReference type="SAM" id="Phobius"/>
    </source>
</evidence>
<organism evidence="2 3">
    <name type="scientific">Achromobacter spanius</name>
    <dbReference type="NCBI Taxonomy" id="217203"/>
    <lineage>
        <taxon>Bacteria</taxon>
        <taxon>Pseudomonadati</taxon>
        <taxon>Pseudomonadota</taxon>
        <taxon>Betaproteobacteria</taxon>
        <taxon>Burkholderiales</taxon>
        <taxon>Alcaligenaceae</taxon>
        <taxon>Achromobacter</taxon>
    </lineage>
</organism>
<keyword evidence="1" id="KW-0812">Transmembrane</keyword>
<dbReference type="EMBL" id="JAOCDZ010000017">
    <property type="protein sequence ID" value="MDH0738505.1"/>
    <property type="molecule type" value="Genomic_DNA"/>
</dbReference>
<keyword evidence="1" id="KW-1133">Transmembrane helix</keyword>
<evidence type="ECO:0000313" key="2">
    <source>
        <dbReference type="EMBL" id="MDH0738505.1"/>
    </source>
</evidence>
<keyword evidence="1" id="KW-0472">Membrane</keyword>
<dbReference type="Proteomes" id="UP001161094">
    <property type="component" value="Unassembled WGS sequence"/>
</dbReference>
<name>A0AA42S5V8_9BURK</name>
<accession>A0AA42S5V8</accession>
<reference evidence="2" key="1">
    <citation type="submission" date="2022-09" db="EMBL/GenBank/DDBJ databases">
        <title>Intensive care unit water sources are persistently colonized with multi-drug resistant bacteria and are the site of extensive horizontal gene transfer of antibiotic resistance genes.</title>
        <authorList>
            <person name="Diorio-Toth L."/>
        </authorList>
    </citation>
    <scope>NUCLEOTIDE SEQUENCE</scope>
    <source>
        <strain evidence="2">GD03843</strain>
    </source>
</reference>